<sequence>MMTYLLIGLGGVFGSVLRYTISLVTANMWGSHFPFATLIVNIIGAFLLGFLTTYGNKLKEQYQLAIGTGAIGSFTTLSAISGETMLLFNNGLYISAALYMLASVLGGLTAAFGGYTLGKKIVSDSA</sequence>
<reference evidence="11 12" key="1">
    <citation type="submission" date="2023-07" db="EMBL/GenBank/DDBJ databases">
        <title>Genomic Encyclopedia of Type Strains, Phase IV (KMG-IV): sequencing the most valuable type-strain genomes for metagenomic binning, comparative biology and taxonomic classification.</title>
        <authorList>
            <person name="Goeker M."/>
        </authorList>
    </citation>
    <scope>NUCLEOTIDE SEQUENCE [LARGE SCALE GENOMIC DNA]</scope>
    <source>
        <strain evidence="11 12">DSM 23494</strain>
    </source>
</reference>
<evidence type="ECO:0000256" key="3">
    <source>
        <dbReference type="ARBA" id="ARBA00022692"/>
    </source>
</evidence>
<comment type="function">
    <text evidence="9 10">Fluoride-specific ion channel. Important for reducing fluoride concentration in the cell, thus reducing its toxicity.</text>
</comment>
<comment type="caution">
    <text evidence="11">The sequence shown here is derived from an EMBL/GenBank/DDBJ whole genome shotgun (WGS) entry which is preliminary data.</text>
</comment>
<evidence type="ECO:0000256" key="6">
    <source>
        <dbReference type="ARBA" id="ARBA00023303"/>
    </source>
</evidence>
<dbReference type="NCBIfam" id="TIGR00494">
    <property type="entry name" value="crcB"/>
    <property type="match status" value="1"/>
</dbReference>
<comment type="activity regulation">
    <text evidence="10">Na(+) is not transported, but it plays an essential structural role and its presence is essential for fluoride channel function.</text>
</comment>
<accession>A0ABU0AAY3</accession>
<evidence type="ECO:0000256" key="8">
    <source>
        <dbReference type="ARBA" id="ARBA00035585"/>
    </source>
</evidence>
<comment type="catalytic activity">
    <reaction evidence="8">
        <text>fluoride(in) = fluoride(out)</text>
        <dbReference type="Rhea" id="RHEA:76159"/>
        <dbReference type="ChEBI" id="CHEBI:17051"/>
    </reaction>
    <physiologicalReaction direction="left-to-right" evidence="8">
        <dbReference type="Rhea" id="RHEA:76160"/>
    </physiologicalReaction>
</comment>
<feature type="transmembrane region" description="Helical" evidence="10">
    <location>
        <begin position="62"/>
        <end position="80"/>
    </location>
</feature>
<evidence type="ECO:0000256" key="10">
    <source>
        <dbReference type="HAMAP-Rule" id="MF_00454"/>
    </source>
</evidence>
<evidence type="ECO:0000256" key="1">
    <source>
        <dbReference type="ARBA" id="ARBA00004651"/>
    </source>
</evidence>
<feature type="transmembrane region" description="Helical" evidence="10">
    <location>
        <begin position="92"/>
        <end position="117"/>
    </location>
</feature>
<keyword evidence="10" id="KW-0406">Ion transport</keyword>
<evidence type="ECO:0000313" key="11">
    <source>
        <dbReference type="EMBL" id="MDQ0268411.1"/>
    </source>
</evidence>
<keyword evidence="2 10" id="KW-1003">Cell membrane</keyword>
<organism evidence="11 12">
    <name type="scientific">Cytobacillus purgationiresistens</name>
    <dbReference type="NCBI Taxonomy" id="863449"/>
    <lineage>
        <taxon>Bacteria</taxon>
        <taxon>Bacillati</taxon>
        <taxon>Bacillota</taxon>
        <taxon>Bacilli</taxon>
        <taxon>Bacillales</taxon>
        <taxon>Bacillaceae</taxon>
        <taxon>Cytobacillus</taxon>
    </lineage>
</organism>
<evidence type="ECO:0000256" key="4">
    <source>
        <dbReference type="ARBA" id="ARBA00022989"/>
    </source>
</evidence>
<dbReference type="InterPro" id="IPR003691">
    <property type="entry name" value="FluC"/>
</dbReference>
<keyword evidence="6 10" id="KW-0407">Ion channel</keyword>
<evidence type="ECO:0000256" key="9">
    <source>
        <dbReference type="ARBA" id="ARBA00049940"/>
    </source>
</evidence>
<keyword evidence="10" id="KW-0479">Metal-binding</keyword>
<comment type="similarity">
    <text evidence="7 10">Belongs to the fluoride channel Fluc/FEX (TC 1.A.43) family.</text>
</comment>
<evidence type="ECO:0000256" key="7">
    <source>
        <dbReference type="ARBA" id="ARBA00035120"/>
    </source>
</evidence>
<evidence type="ECO:0000256" key="5">
    <source>
        <dbReference type="ARBA" id="ARBA00023136"/>
    </source>
</evidence>
<feature type="transmembrane region" description="Helical" evidence="10">
    <location>
        <begin position="34"/>
        <end position="55"/>
    </location>
</feature>
<name>A0ABU0AAY3_9BACI</name>
<proteinExistence type="inferred from homology"/>
<feature type="binding site" evidence="10">
    <location>
        <position position="72"/>
    </location>
    <ligand>
        <name>Na(+)</name>
        <dbReference type="ChEBI" id="CHEBI:29101"/>
        <note>structural</note>
    </ligand>
</feature>
<feature type="binding site" evidence="10">
    <location>
        <position position="75"/>
    </location>
    <ligand>
        <name>Na(+)</name>
        <dbReference type="ChEBI" id="CHEBI:29101"/>
        <note>structural</note>
    </ligand>
</feature>
<protein>
    <recommendedName>
        <fullName evidence="10">Fluoride-specific ion channel FluC</fullName>
    </recommendedName>
</protein>
<keyword evidence="3 10" id="KW-0812">Transmembrane</keyword>
<dbReference type="Pfam" id="PF02537">
    <property type="entry name" value="CRCB"/>
    <property type="match status" value="1"/>
</dbReference>
<keyword evidence="12" id="KW-1185">Reference proteome</keyword>
<comment type="subcellular location">
    <subcellularLocation>
        <location evidence="1 10">Cell membrane</location>
        <topology evidence="1 10">Multi-pass membrane protein</topology>
    </subcellularLocation>
</comment>
<gene>
    <name evidence="10" type="primary">fluC</name>
    <name evidence="10" type="synonym">crcB</name>
    <name evidence="11" type="ORF">J2S17_000280</name>
</gene>
<keyword evidence="4 10" id="KW-1133">Transmembrane helix</keyword>
<keyword evidence="5 10" id="KW-0472">Membrane</keyword>
<dbReference type="HAMAP" id="MF_00454">
    <property type="entry name" value="FluC"/>
    <property type="match status" value="1"/>
</dbReference>
<evidence type="ECO:0000313" key="12">
    <source>
        <dbReference type="Proteomes" id="UP001238088"/>
    </source>
</evidence>
<keyword evidence="10" id="KW-0915">Sodium</keyword>
<dbReference type="RefSeq" id="WP_307471140.1">
    <property type="nucleotide sequence ID" value="NZ_JAUSUB010000001.1"/>
</dbReference>
<dbReference type="EMBL" id="JAUSUB010000001">
    <property type="protein sequence ID" value="MDQ0268411.1"/>
    <property type="molecule type" value="Genomic_DNA"/>
</dbReference>
<evidence type="ECO:0000256" key="2">
    <source>
        <dbReference type="ARBA" id="ARBA00022475"/>
    </source>
</evidence>
<dbReference type="Proteomes" id="UP001238088">
    <property type="component" value="Unassembled WGS sequence"/>
</dbReference>
<dbReference type="PANTHER" id="PTHR28259:SF1">
    <property type="entry name" value="FLUORIDE EXPORT PROTEIN 1-RELATED"/>
    <property type="match status" value="1"/>
</dbReference>
<dbReference type="PANTHER" id="PTHR28259">
    <property type="entry name" value="FLUORIDE EXPORT PROTEIN 1-RELATED"/>
    <property type="match status" value="1"/>
</dbReference>
<keyword evidence="10" id="KW-0813">Transport</keyword>